<organism evidence="1 2">
    <name type="scientific">Paenibacillus taichungensis</name>
    <dbReference type="NCBI Taxonomy" id="484184"/>
    <lineage>
        <taxon>Bacteria</taxon>
        <taxon>Bacillati</taxon>
        <taxon>Bacillota</taxon>
        <taxon>Bacilli</taxon>
        <taxon>Bacillales</taxon>
        <taxon>Paenibacillaceae</taxon>
        <taxon>Paenibacillus</taxon>
    </lineage>
</organism>
<dbReference type="Proteomes" id="UP000577724">
    <property type="component" value="Unassembled WGS sequence"/>
</dbReference>
<dbReference type="RefSeq" id="WP_175383667.1">
    <property type="nucleotide sequence ID" value="NZ_CBCRYD010000008.1"/>
</dbReference>
<reference evidence="1 2" key="1">
    <citation type="submission" date="2020-05" db="EMBL/GenBank/DDBJ databases">
        <title>Genome Sequencing of Type Strains.</title>
        <authorList>
            <person name="Lemaire J.F."/>
            <person name="Inderbitzin P."/>
            <person name="Gregorio O.A."/>
            <person name="Collins S.B."/>
            <person name="Wespe N."/>
            <person name="Knight-Connoni V."/>
        </authorList>
    </citation>
    <scope>NUCLEOTIDE SEQUENCE [LARGE SCALE GENOMIC DNA]</scope>
    <source>
        <strain evidence="1 2">DSM 19942</strain>
    </source>
</reference>
<dbReference type="EMBL" id="JABMCC010000121">
    <property type="protein sequence ID" value="NUU58226.1"/>
    <property type="molecule type" value="Genomic_DNA"/>
</dbReference>
<evidence type="ECO:0000313" key="1">
    <source>
        <dbReference type="EMBL" id="NUU58226.1"/>
    </source>
</evidence>
<comment type="caution">
    <text evidence="1">The sequence shown here is derived from an EMBL/GenBank/DDBJ whole genome shotgun (WGS) entry which is preliminary data.</text>
</comment>
<evidence type="ECO:0000313" key="2">
    <source>
        <dbReference type="Proteomes" id="UP000577724"/>
    </source>
</evidence>
<name>A0ABX2MVW8_9BACL</name>
<keyword evidence="2" id="KW-1185">Reference proteome</keyword>
<dbReference type="GeneID" id="97134906"/>
<sequence length="102" mass="10654">MAAVAKRLVKSNAIPTTSTVLYTVPNGVTTMVKALTVCNSNSIVVNLTLLFAGTYVISNYPIKPSETITLPFMDQVLLSGEAISGLATAGALNCYISGKEVT</sequence>
<evidence type="ECO:0008006" key="3">
    <source>
        <dbReference type="Google" id="ProtNLM"/>
    </source>
</evidence>
<gene>
    <name evidence="1" type="ORF">HP548_29495</name>
</gene>
<protein>
    <recommendedName>
        <fullName evidence="3">DUF4183 domain-containing protein</fullName>
    </recommendedName>
</protein>
<accession>A0ABX2MVW8</accession>
<proteinExistence type="predicted"/>